<dbReference type="STRING" id="314265.R2601_03078"/>
<dbReference type="EMBL" id="AATQ01000001">
    <property type="protein sequence ID" value="EAU48522.1"/>
    <property type="molecule type" value="Genomic_DNA"/>
</dbReference>
<dbReference type="InterPro" id="IPR014710">
    <property type="entry name" value="RmlC-like_jellyroll"/>
</dbReference>
<dbReference type="Pfam" id="PF07883">
    <property type="entry name" value="Cupin_2"/>
    <property type="match status" value="1"/>
</dbReference>
<organism evidence="2 3">
    <name type="scientific">Salipiger bermudensis (strain DSM 26914 / JCM 13377 / KCTC 12554 / HTCC2601)</name>
    <name type="common">Pelagibaca bermudensis</name>
    <dbReference type="NCBI Taxonomy" id="314265"/>
    <lineage>
        <taxon>Bacteria</taxon>
        <taxon>Pseudomonadati</taxon>
        <taxon>Pseudomonadota</taxon>
        <taxon>Alphaproteobacteria</taxon>
        <taxon>Rhodobacterales</taxon>
        <taxon>Roseobacteraceae</taxon>
        <taxon>Salipiger</taxon>
    </lineage>
</organism>
<feature type="domain" description="Cupin type-2" evidence="1">
    <location>
        <begin position="45"/>
        <end position="101"/>
    </location>
</feature>
<dbReference type="AlphaFoldDB" id="Q0FWN0"/>
<evidence type="ECO:0000313" key="3">
    <source>
        <dbReference type="Proteomes" id="UP000006230"/>
    </source>
</evidence>
<dbReference type="InterPro" id="IPR013096">
    <property type="entry name" value="Cupin_2"/>
</dbReference>
<keyword evidence="3" id="KW-1185">Reference proteome</keyword>
<dbReference type="SUPFAM" id="SSF51182">
    <property type="entry name" value="RmlC-like cupins"/>
    <property type="match status" value="1"/>
</dbReference>
<evidence type="ECO:0000259" key="1">
    <source>
        <dbReference type="Pfam" id="PF07883"/>
    </source>
</evidence>
<sequence length="118" mass="13028">MVTAITPKKGWIMTEPLKTFPVVSPDKGVQRQVLADAPELMVVSFRFEEGAEGALHDHPHVQSTYVESGRFRFHLAGKEFEVGPGDSFVIPSGARHGCVCLEAGQLVDCFTPRRDDFL</sequence>
<dbReference type="eggNOG" id="COG1917">
    <property type="taxonomic scope" value="Bacteria"/>
</dbReference>
<dbReference type="InterPro" id="IPR052535">
    <property type="entry name" value="Bacilysin_H2HPP_isomerase"/>
</dbReference>
<dbReference type="Proteomes" id="UP000006230">
    <property type="component" value="Unassembled WGS sequence"/>
</dbReference>
<protein>
    <submittedName>
        <fullName evidence="2">Pectin degradation protein</fullName>
    </submittedName>
</protein>
<dbReference type="Gene3D" id="2.60.120.10">
    <property type="entry name" value="Jelly Rolls"/>
    <property type="match status" value="1"/>
</dbReference>
<dbReference type="HOGENOM" id="CLU_134269_1_1_5"/>
<dbReference type="InterPro" id="IPR011051">
    <property type="entry name" value="RmlC_Cupin_sf"/>
</dbReference>
<proteinExistence type="predicted"/>
<accession>Q0FWN0</accession>
<gene>
    <name evidence="2" type="ORF">R2601_03078</name>
</gene>
<dbReference type="PANTHER" id="PTHR40112">
    <property type="entry name" value="H2HPP ISOMERASE"/>
    <property type="match status" value="1"/>
</dbReference>
<reference evidence="2 3" key="1">
    <citation type="journal article" date="2010" name="J. Bacteriol.">
        <title>Genome sequences of Pelagibaca bermudensis HTCC2601T and Maritimibacter alkaliphilus HTCC2654T, the type strains of two marine Roseobacter genera.</title>
        <authorList>
            <person name="Thrash J.C."/>
            <person name="Cho J.C."/>
            <person name="Ferriera S."/>
            <person name="Johnson J."/>
            <person name="Vergin K.L."/>
            <person name="Giovannoni S.J."/>
        </authorList>
    </citation>
    <scope>NUCLEOTIDE SEQUENCE [LARGE SCALE GENOMIC DNA]</scope>
    <source>
        <strain evidence="3">DSM 26914 / JCM 13377 / KCTC 12554 / HTCC2601</strain>
    </source>
</reference>
<comment type="caution">
    <text evidence="2">The sequence shown here is derived from an EMBL/GenBank/DDBJ whole genome shotgun (WGS) entry which is preliminary data.</text>
</comment>
<name>Q0FWN0_SALBH</name>
<evidence type="ECO:0000313" key="2">
    <source>
        <dbReference type="EMBL" id="EAU48522.1"/>
    </source>
</evidence>
<dbReference type="CDD" id="cd02238">
    <property type="entry name" value="cupin_KdgF"/>
    <property type="match status" value="1"/>
</dbReference>
<dbReference type="PANTHER" id="PTHR40112:SF1">
    <property type="entry name" value="H2HPP ISOMERASE"/>
    <property type="match status" value="1"/>
</dbReference>